<dbReference type="Proteomes" id="UP000076871">
    <property type="component" value="Unassembled WGS sequence"/>
</dbReference>
<dbReference type="GO" id="GO:0000462">
    <property type="term" value="P:maturation of SSU-rRNA from tricistronic rRNA transcript (SSU-rRNA, 5.8S rRNA, LSU-rRNA)"/>
    <property type="evidence" value="ECO:0007669"/>
    <property type="project" value="InterPro"/>
</dbReference>
<dbReference type="PANTHER" id="PTHR44163">
    <property type="entry name" value="U3 SMALL NUCLEOLAR RNA-ASSOCIATED PROTEIN 4 HOMOLOG"/>
    <property type="match status" value="1"/>
</dbReference>
<sequence length="894" mass="98453">MAEATTLAVHRCRFVDFTPSAVTALCFPPLRLPSVKGKKSTVNRKPLRFPTLAVGRANGNIELHEWTGAEGVLQAPQAWVVRKTLAGIHGTKVDSLAFAIKSPDRLAEDEVPTTANLRLFSAGGSSSLAEWDTEQACVRRMIDSQGGLIWCIAPNPASTLLAIGCEDGAVRLLSLEHDTLSHLRRFDRLKCRILSIAWGPPVPRETTKETADGSDSDDENEDDWSDAWLVTGCSDSSLRKWDVPSGRVTDRMTTERVRGERTLVWTVGALGDGTIVSGDSMGIVKFWDPITCTQVDSFQGHAADVLCLTISPEGTVVYTSGVDQKVTQYSHIKTPKSQKSSSLLSRPSARWIQTSSRRLHSHDVRGLAIWPPHTPVPVPYRRQYPIDVAPILASGGLDMSVVVTPAALATATATKIVNPLATSTTATFDESYHRRLAYSSGLYNASAVHLARKARLLLCTRDAGVSVWRILQKRDPSGFDDVPGQNPDSSYQRVLDMDLNVSTNLVASAISDDGRWIAVADWYETKLFHLHPEKNGNLKPKRIRDFSAVIFESLPEGARNSTGASSLMFTPDSTRLVVATAMSCCVLVIDLNDAANSQKPRILRRFEQHRMKDAVIGDRVVKGAGKKRRHRSQKHKEGAEDIEMADAQQSGGEEKDHLSDSETELAPAEGRNTLLGTITRMAISPDGQWLVTTDERCRTHVFNLDAIVHHALLPTFPAPVHALAFDPSQPSVLVLGLANNGIHVYDVETRSFPTWARALERTLPQRFAQLHDPILGVTFDPGSAVQREGADENGDADERPLPPRNALFWGATWLCRIKLDADQGWGGFEKKRRRDTYGRVPPPPDQNFRLVTHYRSLLFVDFIASTELVVVERPLVEVLASLPPAFFKPKYGKT</sequence>
<dbReference type="GO" id="GO:0034455">
    <property type="term" value="C:t-UTP complex"/>
    <property type="evidence" value="ECO:0007669"/>
    <property type="project" value="TreeGrafter"/>
</dbReference>
<dbReference type="OrthoDB" id="8883818at2759"/>
<dbReference type="FunCoup" id="A0A165ECZ2">
    <property type="interactions" value="553"/>
</dbReference>
<dbReference type="GO" id="GO:0030686">
    <property type="term" value="C:90S preribosome"/>
    <property type="evidence" value="ECO:0007669"/>
    <property type="project" value="InterPro"/>
</dbReference>
<dbReference type="RefSeq" id="XP_040764500.1">
    <property type="nucleotide sequence ID" value="XM_040905688.1"/>
</dbReference>
<dbReference type="EMBL" id="KV427622">
    <property type="protein sequence ID" value="KZT06760.1"/>
    <property type="molecule type" value="Genomic_DNA"/>
</dbReference>
<gene>
    <name evidence="2" type="ORF">LAESUDRAFT_678723</name>
</gene>
<name>A0A165ECZ2_9APHY</name>
<evidence type="ECO:0000313" key="2">
    <source>
        <dbReference type="EMBL" id="KZT06760.1"/>
    </source>
</evidence>
<dbReference type="SUPFAM" id="SSF50978">
    <property type="entry name" value="WD40 repeat-like"/>
    <property type="match status" value="1"/>
</dbReference>
<dbReference type="InParanoid" id="A0A165ECZ2"/>
<dbReference type="InterPro" id="IPR036322">
    <property type="entry name" value="WD40_repeat_dom_sf"/>
</dbReference>
<dbReference type="Pfam" id="PF00400">
    <property type="entry name" value="WD40"/>
    <property type="match status" value="2"/>
</dbReference>
<dbReference type="GO" id="GO:0032040">
    <property type="term" value="C:small-subunit processome"/>
    <property type="evidence" value="ECO:0007669"/>
    <property type="project" value="TreeGrafter"/>
</dbReference>
<reference evidence="2 3" key="1">
    <citation type="journal article" date="2016" name="Mol. Biol. Evol.">
        <title>Comparative Genomics of Early-Diverging Mushroom-Forming Fungi Provides Insights into the Origins of Lignocellulose Decay Capabilities.</title>
        <authorList>
            <person name="Nagy L.G."/>
            <person name="Riley R."/>
            <person name="Tritt A."/>
            <person name="Adam C."/>
            <person name="Daum C."/>
            <person name="Floudas D."/>
            <person name="Sun H."/>
            <person name="Yadav J.S."/>
            <person name="Pangilinan J."/>
            <person name="Larsson K.H."/>
            <person name="Matsuura K."/>
            <person name="Barry K."/>
            <person name="Labutti K."/>
            <person name="Kuo R."/>
            <person name="Ohm R.A."/>
            <person name="Bhattacharya S.S."/>
            <person name="Shirouzu T."/>
            <person name="Yoshinaga Y."/>
            <person name="Martin F.M."/>
            <person name="Grigoriev I.V."/>
            <person name="Hibbett D.S."/>
        </authorList>
    </citation>
    <scope>NUCLEOTIDE SEQUENCE [LARGE SCALE GENOMIC DNA]</scope>
    <source>
        <strain evidence="2 3">93-53</strain>
    </source>
</reference>
<feature type="compositionally biased region" description="Basic residues" evidence="1">
    <location>
        <begin position="624"/>
        <end position="634"/>
    </location>
</feature>
<evidence type="ECO:0000256" key="1">
    <source>
        <dbReference type="SAM" id="MobiDB-lite"/>
    </source>
</evidence>
<proteinExistence type="predicted"/>
<feature type="region of interest" description="Disordered" evidence="1">
    <location>
        <begin position="202"/>
        <end position="223"/>
    </location>
</feature>
<evidence type="ECO:0000313" key="3">
    <source>
        <dbReference type="Proteomes" id="UP000076871"/>
    </source>
</evidence>
<dbReference type="GO" id="GO:0003723">
    <property type="term" value="F:RNA binding"/>
    <property type="evidence" value="ECO:0007669"/>
    <property type="project" value="TreeGrafter"/>
</dbReference>
<dbReference type="PANTHER" id="PTHR44163:SF1">
    <property type="entry name" value="U3 SMALL NUCLEOLAR RNA-ASSOCIATED PROTEIN 4 HOMOLOG"/>
    <property type="match status" value="1"/>
</dbReference>
<feature type="compositionally biased region" description="Acidic residues" evidence="1">
    <location>
        <begin position="212"/>
        <end position="223"/>
    </location>
</feature>
<keyword evidence="3" id="KW-1185">Reference proteome</keyword>
<protein>
    <submittedName>
        <fullName evidence="2">WD40 repeat-like protein</fullName>
    </submittedName>
</protein>
<dbReference type="GeneID" id="63822718"/>
<organism evidence="2 3">
    <name type="scientific">Laetiporus sulphureus 93-53</name>
    <dbReference type="NCBI Taxonomy" id="1314785"/>
    <lineage>
        <taxon>Eukaryota</taxon>
        <taxon>Fungi</taxon>
        <taxon>Dikarya</taxon>
        <taxon>Basidiomycota</taxon>
        <taxon>Agaricomycotina</taxon>
        <taxon>Agaricomycetes</taxon>
        <taxon>Polyporales</taxon>
        <taxon>Laetiporus</taxon>
    </lineage>
</organism>
<dbReference type="STRING" id="1314785.A0A165ECZ2"/>
<dbReference type="SMART" id="SM00320">
    <property type="entry name" value="WD40"/>
    <property type="match status" value="8"/>
</dbReference>
<dbReference type="InterPro" id="IPR001680">
    <property type="entry name" value="WD40_rpt"/>
</dbReference>
<accession>A0A165ECZ2</accession>
<dbReference type="InterPro" id="IPR015943">
    <property type="entry name" value="WD40/YVTN_repeat-like_dom_sf"/>
</dbReference>
<feature type="region of interest" description="Disordered" evidence="1">
    <location>
        <begin position="618"/>
        <end position="669"/>
    </location>
</feature>
<dbReference type="Gene3D" id="2.130.10.10">
    <property type="entry name" value="YVTN repeat-like/Quinoprotein amine dehydrogenase"/>
    <property type="match status" value="2"/>
</dbReference>
<dbReference type="AlphaFoldDB" id="A0A165ECZ2"/>
<dbReference type="InterPro" id="IPR046351">
    <property type="entry name" value="UTP4"/>
</dbReference>